<keyword evidence="2" id="KW-0472">Membrane</keyword>
<keyword evidence="2" id="KW-1133">Transmembrane helix</keyword>
<dbReference type="AlphaFoldDB" id="A0A6S6UJN7"/>
<name>A0A6S6UJN7_9GAMM</name>
<feature type="region of interest" description="Disordered" evidence="1">
    <location>
        <begin position="247"/>
        <end position="286"/>
    </location>
</feature>
<protein>
    <recommendedName>
        <fullName evidence="4">DUF937 domain-containing protein</fullName>
    </recommendedName>
</protein>
<evidence type="ECO:0008006" key="4">
    <source>
        <dbReference type="Google" id="ProtNLM"/>
    </source>
</evidence>
<keyword evidence="2" id="KW-0812">Transmembrane</keyword>
<evidence type="ECO:0000313" key="3">
    <source>
        <dbReference type="EMBL" id="CAA6828770.1"/>
    </source>
</evidence>
<organism evidence="3">
    <name type="scientific">uncultured Thiotrichaceae bacterium</name>
    <dbReference type="NCBI Taxonomy" id="298394"/>
    <lineage>
        <taxon>Bacteria</taxon>
        <taxon>Pseudomonadati</taxon>
        <taxon>Pseudomonadota</taxon>
        <taxon>Gammaproteobacteria</taxon>
        <taxon>Thiotrichales</taxon>
        <taxon>Thiotrichaceae</taxon>
        <taxon>environmental samples</taxon>
    </lineage>
</organism>
<sequence length="401" mass="42281">MSFNILDTMKDHLSDQVMTRIGDVIGSDAGQTTNALSGALPGLFDRFADAGNNESAAEALFAAVKDQDDTILDSLGDFLAGDNASRVANSGSSLLSSLLGNNNLSNLADTVSRLSGLGAGSSSSLLGMLAPLALGVIKRKLLSDDAFDLSSMTSMLTGQKQNIQAALPQRFIQDNGEPLDVETTELNKVEPVTVTDKVTHQHETLEDNSASLFAKLIPWLMLLAGIIVLYFLFSGKSDGEKVVEKQTSTSEIIERSATTAPENTQPLINDNPVAPEKPEESGQSDTKSMMEQAIPAAGKINITNELRNNLSNITQGLSGIRDIESAKATIPAIDAANSKIGEMTGMLDSMPAPAKGAIGKLISSALPQLQMLSDKANNIPGVGEIINPALNALSENLQKFQ</sequence>
<dbReference type="InterPro" id="IPR009282">
    <property type="entry name" value="DUF937"/>
</dbReference>
<feature type="transmembrane region" description="Helical" evidence="2">
    <location>
        <begin position="216"/>
        <end position="233"/>
    </location>
</feature>
<evidence type="ECO:0000256" key="1">
    <source>
        <dbReference type="SAM" id="MobiDB-lite"/>
    </source>
</evidence>
<evidence type="ECO:0000256" key="2">
    <source>
        <dbReference type="SAM" id="Phobius"/>
    </source>
</evidence>
<dbReference type="EMBL" id="CACVAY010000151">
    <property type="protein sequence ID" value="CAA6828770.1"/>
    <property type="molecule type" value="Genomic_DNA"/>
</dbReference>
<dbReference type="Pfam" id="PF06078">
    <property type="entry name" value="DUF937"/>
    <property type="match status" value="1"/>
</dbReference>
<reference evidence="3" key="1">
    <citation type="submission" date="2020-01" db="EMBL/GenBank/DDBJ databases">
        <authorList>
            <person name="Meier V. D."/>
            <person name="Meier V D."/>
        </authorList>
    </citation>
    <scope>NUCLEOTIDE SEQUENCE</scope>
    <source>
        <strain evidence="3">HLG_WM_MAG_07</strain>
    </source>
</reference>
<accession>A0A6S6UJN7</accession>
<gene>
    <name evidence="3" type="ORF">HELGO_WM9610</name>
</gene>
<feature type="compositionally biased region" description="Polar residues" evidence="1">
    <location>
        <begin position="247"/>
        <end position="268"/>
    </location>
</feature>
<proteinExistence type="predicted"/>